<dbReference type="AlphaFoldDB" id="A0A5C6AZ35"/>
<evidence type="ECO:0000313" key="3">
    <source>
        <dbReference type="Proteomes" id="UP000320735"/>
    </source>
</evidence>
<dbReference type="GO" id="GO:0006352">
    <property type="term" value="P:DNA-templated transcription initiation"/>
    <property type="evidence" value="ECO:0007669"/>
    <property type="project" value="InterPro"/>
</dbReference>
<comment type="caution">
    <text evidence="2">The sequence shown here is derived from an EMBL/GenBank/DDBJ whole genome shotgun (WGS) entry which is preliminary data.</text>
</comment>
<dbReference type="InterPro" id="IPR013325">
    <property type="entry name" value="RNA_pol_sigma_r2"/>
</dbReference>
<dbReference type="RefSeq" id="WP_197532916.1">
    <property type="nucleotide sequence ID" value="NZ_SJPP01000004.1"/>
</dbReference>
<keyword evidence="3" id="KW-1185">Reference proteome</keyword>
<evidence type="ECO:0000313" key="2">
    <source>
        <dbReference type="EMBL" id="TWU05243.1"/>
    </source>
</evidence>
<gene>
    <name evidence="2" type="ORF">CA54_59310</name>
</gene>
<dbReference type="SUPFAM" id="SSF88946">
    <property type="entry name" value="Sigma2 domain of RNA polymerase sigma factors"/>
    <property type="match status" value="1"/>
</dbReference>
<sequence>MADDESIALLARWEQGDEQAADEIFERYLLRLTALARSRLSNEIQTVVDPEDVVQSAYRTFFCNAGQRSYTLNRGGDLWRLLAAITVHKVLRQVEFHQAQKRSIGAVRSIGGSSWSIRPEIIARDPSPDEALAIAEELEDLMRQLRPKYQVILELRLKGESVEDIAAATGRTTRTVQRVMKGIRKDLEMRLFEDSSLGARQEVTEA</sequence>
<dbReference type="SUPFAM" id="SSF88659">
    <property type="entry name" value="Sigma3 and sigma4 domains of RNA polymerase sigma factors"/>
    <property type="match status" value="1"/>
</dbReference>
<dbReference type="InterPro" id="IPR036388">
    <property type="entry name" value="WH-like_DNA-bd_sf"/>
</dbReference>
<organism evidence="2 3">
    <name type="scientific">Symmachiella macrocystis</name>
    <dbReference type="NCBI Taxonomy" id="2527985"/>
    <lineage>
        <taxon>Bacteria</taxon>
        <taxon>Pseudomonadati</taxon>
        <taxon>Planctomycetota</taxon>
        <taxon>Planctomycetia</taxon>
        <taxon>Planctomycetales</taxon>
        <taxon>Planctomycetaceae</taxon>
        <taxon>Symmachiella</taxon>
    </lineage>
</organism>
<dbReference type="Proteomes" id="UP000320735">
    <property type="component" value="Unassembled WGS sequence"/>
</dbReference>
<dbReference type="Pfam" id="PF07638">
    <property type="entry name" value="Sigma70_ECF"/>
    <property type="match status" value="1"/>
</dbReference>
<dbReference type="Gene3D" id="1.10.1740.10">
    <property type="match status" value="1"/>
</dbReference>
<dbReference type="Gene3D" id="1.10.10.10">
    <property type="entry name" value="Winged helix-like DNA-binding domain superfamily/Winged helix DNA-binding domain"/>
    <property type="match status" value="1"/>
</dbReference>
<accession>A0A5C6AZ35</accession>
<protein>
    <submittedName>
        <fullName evidence="2">RNA polymerase sigma factor</fullName>
    </submittedName>
</protein>
<feature type="domain" description="RNA polymerase sigma-70 ECF-like HTH" evidence="1">
    <location>
        <begin position="9"/>
        <end position="191"/>
    </location>
</feature>
<dbReference type="InterPro" id="IPR053812">
    <property type="entry name" value="HTH_Sigma70_ECF-like"/>
</dbReference>
<reference evidence="2 3" key="1">
    <citation type="submission" date="2019-02" db="EMBL/GenBank/DDBJ databases">
        <title>Deep-cultivation of Planctomycetes and their phenomic and genomic characterization uncovers novel biology.</title>
        <authorList>
            <person name="Wiegand S."/>
            <person name="Jogler M."/>
            <person name="Boedeker C."/>
            <person name="Pinto D."/>
            <person name="Vollmers J."/>
            <person name="Rivas-Marin E."/>
            <person name="Kohn T."/>
            <person name="Peeters S.H."/>
            <person name="Heuer A."/>
            <person name="Rast P."/>
            <person name="Oberbeckmann S."/>
            <person name="Bunk B."/>
            <person name="Jeske O."/>
            <person name="Meyerdierks A."/>
            <person name="Storesund J.E."/>
            <person name="Kallscheuer N."/>
            <person name="Luecker S."/>
            <person name="Lage O.M."/>
            <person name="Pohl T."/>
            <person name="Merkel B.J."/>
            <person name="Hornburger P."/>
            <person name="Mueller R.-W."/>
            <person name="Bruemmer F."/>
            <person name="Labrenz M."/>
            <person name="Spormann A.M."/>
            <person name="Op Den Camp H."/>
            <person name="Overmann J."/>
            <person name="Amann R."/>
            <person name="Jetten M.S.M."/>
            <person name="Mascher T."/>
            <person name="Medema M.H."/>
            <person name="Devos D.P."/>
            <person name="Kaster A.-K."/>
            <person name="Ovreas L."/>
            <person name="Rohde M."/>
            <person name="Galperin M.Y."/>
            <person name="Jogler C."/>
        </authorList>
    </citation>
    <scope>NUCLEOTIDE SEQUENCE [LARGE SCALE GENOMIC DNA]</scope>
    <source>
        <strain evidence="2 3">CA54</strain>
    </source>
</reference>
<dbReference type="InterPro" id="IPR013324">
    <property type="entry name" value="RNA_pol_sigma_r3/r4-like"/>
</dbReference>
<proteinExistence type="predicted"/>
<evidence type="ECO:0000259" key="1">
    <source>
        <dbReference type="Pfam" id="PF07638"/>
    </source>
</evidence>
<dbReference type="EMBL" id="SJPP01000004">
    <property type="protein sequence ID" value="TWU05243.1"/>
    <property type="molecule type" value="Genomic_DNA"/>
</dbReference>
<name>A0A5C6AZ35_9PLAN</name>
<dbReference type="GO" id="GO:0003700">
    <property type="term" value="F:DNA-binding transcription factor activity"/>
    <property type="evidence" value="ECO:0007669"/>
    <property type="project" value="InterPro"/>
</dbReference>